<evidence type="ECO:0000313" key="2">
    <source>
        <dbReference type="EMBL" id="MED6184696.1"/>
    </source>
</evidence>
<sequence>MRVGGGGGDHYSPATSGGHNFHTGAPIDAPFAARRSSRHPLRFYHNIEVWVSSFPYVSIVNVLGEHSQQIPKKLTNSGMQQDEGRKERSAMSSCISLLPAPDDYLGSSPSMVHHCRMSWASATQSSHVPSARTCSQVPSARTGGTPKIPSARTGGKCTIGTLNSHGEDPVTNKLS</sequence>
<feature type="compositionally biased region" description="Basic and acidic residues" evidence="1">
    <location>
        <begin position="165"/>
        <end position="175"/>
    </location>
</feature>
<feature type="region of interest" description="Disordered" evidence="1">
    <location>
        <begin position="1"/>
        <end position="22"/>
    </location>
</feature>
<name>A0ABU6WFJ8_9FABA</name>
<evidence type="ECO:0000256" key="1">
    <source>
        <dbReference type="SAM" id="MobiDB-lite"/>
    </source>
</evidence>
<comment type="caution">
    <text evidence="2">The sequence shown here is derived from an EMBL/GenBank/DDBJ whole genome shotgun (WGS) entry which is preliminary data.</text>
</comment>
<feature type="region of interest" description="Disordered" evidence="1">
    <location>
        <begin position="127"/>
        <end position="175"/>
    </location>
</feature>
<organism evidence="2 3">
    <name type="scientific">Stylosanthes scabra</name>
    <dbReference type="NCBI Taxonomy" id="79078"/>
    <lineage>
        <taxon>Eukaryota</taxon>
        <taxon>Viridiplantae</taxon>
        <taxon>Streptophyta</taxon>
        <taxon>Embryophyta</taxon>
        <taxon>Tracheophyta</taxon>
        <taxon>Spermatophyta</taxon>
        <taxon>Magnoliopsida</taxon>
        <taxon>eudicotyledons</taxon>
        <taxon>Gunneridae</taxon>
        <taxon>Pentapetalae</taxon>
        <taxon>rosids</taxon>
        <taxon>fabids</taxon>
        <taxon>Fabales</taxon>
        <taxon>Fabaceae</taxon>
        <taxon>Papilionoideae</taxon>
        <taxon>50 kb inversion clade</taxon>
        <taxon>dalbergioids sensu lato</taxon>
        <taxon>Dalbergieae</taxon>
        <taxon>Pterocarpus clade</taxon>
        <taxon>Stylosanthes</taxon>
    </lineage>
</organism>
<feature type="compositionally biased region" description="Polar residues" evidence="1">
    <location>
        <begin position="127"/>
        <end position="139"/>
    </location>
</feature>
<evidence type="ECO:0000313" key="3">
    <source>
        <dbReference type="Proteomes" id="UP001341840"/>
    </source>
</evidence>
<reference evidence="2 3" key="1">
    <citation type="journal article" date="2023" name="Plants (Basel)">
        <title>Bridging the Gap: Combining Genomics and Transcriptomics Approaches to Understand Stylosanthes scabra, an Orphan Legume from the Brazilian Caatinga.</title>
        <authorList>
            <person name="Ferreira-Neto J.R.C."/>
            <person name="da Silva M.D."/>
            <person name="Binneck E."/>
            <person name="de Melo N.F."/>
            <person name="da Silva R.H."/>
            <person name="de Melo A.L.T.M."/>
            <person name="Pandolfi V."/>
            <person name="Bustamante F.O."/>
            <person name="Brasileiro-Vidal A.C."/>
            <person name="Benko-Iseppon A.M."/>
        </authorList>
    </citation>
    <scope>NUCLEOTIDE SEQUENCE [LARGE SCALE GENOMIC DNA]</scope>
    <source>
        <tissue evidence="2">Leaves</tissue>
    </source>
</reference>
<keyword evidence="3" id="KW-1185">Reference proteome</keyword>
<protein>
    <submittedName>
        <fullName evidence="2">Uncharacterized protein</fullName>
    </submittedName>
</protein>
<dbReference type="EMBL" id="JASCZI010181583">
    <property type="protein sequence ID" value="MED6184696.1"/>
    <property type="molecule type" value="Genomic_DNA"/>
</dbReference>
<proteinExistence type="predicted"/>
<dbReference type="Proteomes" id="UP001341840">
    <property type="component" value="Unassembled WGS sequence"/>
</dbReference>
<accession>A0ABU6WFJ8</accession>
<gene>
    <name evidence="2" type="ORF">PIB30_050023</name>
</gene>